<dbReference type="GO" id="GO:0006508">
    <property type="term" value="P:proteolysis"/>
    <property type="evidence" value="ECO:0007669"/>
    <property type="project" value="InterPro"/>
</dbReference>
<name>A0A161JGH0_STRLU</name>
<organism evidence="3 4">
    <name type="scientific">Streptomyces laurentii</name>
    <dbReference type="NCBI Taxonomy" id="39478"/>
    <lineage>
        <taxon>Bacteria</taxon>
        <taxon>Bacillati</taxon>
        <taxon>Actinomycetota</taxon>
        <taxon>Actinomycetes</taxon>
        <taxon>Kitasatosporales</taxon>
        <taxon>Streptomycetaceae</taxon>
        <taxon>Streptomyces</taxon>
    </lineage>
</organism>
<dbReference type="Pfam" id="PF13365">
    <property type="entry name" value="Trypsin_2"/>
    <property type="match status" value="1"/>
</dbReference>
<dbReference type="Gene3D" id="3.40.50.410">
    <property type="entry name" value="von Willebrand factor, type A domain"/>
    <property type="match status" value="1"/>
</dbReference>
<feature type="region of interest" description="Disordered" evidence="1">
    <location>
        <begin position="1"/>
        <end position="25"/>
    </location>
</feature>
<evidence type="ECO:0000259" key="2">
    <source>
        <dbReference type="PROSITE" id="PS50234"/>
    </source>
</evidence>
<dbReference type="Gene3D" id="2.60.40.10">
    <property type="entry name" value="Immunoglobulins"/>
    <property type="match status" value="1"/>
</dbReference>
<gene>
    <name evidence="3" type="ORF">SLA_0024</name>
</gene>
<dbReference type="InterPro" id="IPR013783">
    <property type="entry name" value="Ig-like_fold"/>
</dbReference>
<proteinExistence type="predicted"/>
<dbReference type="InterPro" id="IPR018114">
    <property type="entry name" value="TRYPSIN_HIS"/>
</dbReference>
<dbReference type="Proteomes" id="UP000217676">
    <property type="component" value="Chromosome"/>
</dbReference>
<dbReference type="CDD" id="cd00198">
    <property type="entry name" value="vWFA"/>
    <property type="match status" value="1"/>
</dbReference>
<dbReference type="KEGG" id="slau:SLA_0024"/>
<feature type="compositionally biased region" description="Gly residues" evidence="1">
    <location>
        <begin position="988"/>
        <end position="1005"/>
    </location>
</feature>
<dbReference type="PANTHER" id="PTHR36234:SF5">
    <property type="entry name" value="LYSYL ENDOPEPTIDASE"/>
    <property type="match status" value="1"/>
</dbReference>
<feature type="compositionally biased region" description="Low complexity" evidence="1">
    <location>
        <begin position="875"/>
        <end position="889"/>
    </location>
</feature>
<accession>A0A161JGH0</accession>
<dbReference type="GO" id="GO:0005975">
    <property type="term" value="P:carbohydrate metabolic process"/>
    <property type="evidence" value="ECO:0007669"/>
    <property type="project" value="UniProtKB-ARBA"/>
</dbReference>
<sequence>MSHITGTVQTLSPPVTVGPASGAPPTSPGTWSYDFPWVPAPSGTKLVILHFTGVSLPAANRLEVDLGYGTDVFTSADGPDFWTRPVNVYAFPAGRVPIRYITNGSTTGGATLDRYARGERHAGQQDPTAFSNSDPFLGDALYTEPKYDPFWFCNTPPNWENAACATPATDVRARVAKSVGMIVMVSQGILSTCSVTLIEPNVVLTAGHCLEDVAAEAASASVTFDYATDCAGNRPPGYAARFHKVVKVLGHQWDPNSGVDYTLLQLKVPAAGLGLTPVPVRPDLPGAGEQVFGIHHPNGAVKKLSPPHTAFAATLASSARALDVNVDVSGGSSGSGLFDSAGRIVGILSNGGKCLLHYYPTASMLGQLANPPGPQTSRDVMVVLDRSGSMQDTAGTGRDRTKIEEARDAASLFVRLVRAGSGNRLGLVSFSTTATSPVDFALAPVSDTTKNTLTGPPPYTGGIIGALDPGGATTIGGALAAARDQLPPATNPRSVLLLTDGLQNTPPMVADIENTLGGIDVDAVGFGTETSLDGALLTRLTQDHDGLYTRAGNGLALKKFFGLAFGNIFEAGALMDPEYDMPAAIRRGDPIPFQVCGEEALTVIIGWDNPDGDLLIALRTPAGDYVSTASTSGATWSFVRVPLPYAQQRDGQWTVQVYRPGGGEFPPPGVDLRYFVQVVASGGPRLDPVTAPRRHYTGDTVNPMVFLHYGQGGSPPAARADLTVTRPAAGAGNILSQAGLGAPVTVGGDTLPPRQSTLRTLEKAAGHPLFTYTTDTFPLFDDPAHTDGTFEPAGLFGNPLPELLTVEGDYTFHARAVYGEGCASSRETQWTVHVDVSVDPAHTTTTVTGGPTGGTLTLVPRDRYGNRLGPGRTDGLPLTAAPGTTLTGPVTDNGDGSYTVPVTWTAGTPGAPAVIVSQPGRPPVLVNGTPLPPGGTPCEPCCGGALTTLLRTLCHCLTQPPRPPHDPCDPHAPCGHDGHHPKPPGTHHGTGTGTGTGSGKGCCGG</sequence>
<dbReference type="PANTHER" id="PTHR36234">
    <property type="entry name" value="LYSYL ENDOPEPTIDASE"/>
    <property type="match status" value="1"/>
</dbReference>
<evidence type="ECO:0000313" key="4">
    <source>
        <dbReference type="Proteomes" id="UP000217676"/>
    </source>
</evidence>
<feature type="region of interest" description="Disordered" evidence="1">
    <location>
        <begin position="869"/>
        <end position="894"/>
    </location>
</feature>
<evidence type="ECO:0000256" key="1">
    <source>
        <dbReference type="SAM" id="MobiDB-lite"/>
    </source>
</evidence>
<dbReference type="Pfam" id="PF13519">
    <property type="entry name" value="VWA_2"/>
    <property type="match status" value="1"/>
</dbReference>
<dbReference type="InterPro" id="IPR009003">
    <property type="entry name" value="Peptidase_S1_PA"/>
</dbReference>
<feature type="domain" description="VWFA" evidence="2">
    <location>
        <begin position="379"/>
        <end position="568"/>
    </location>
</feature>
<dbReference type="SUPFAM" id="SSF50494">
    <property type="entry name" value="Trypsin-like serine proteases"/>
    <property type="match status" value="1"/>
</dbReference>
<keyword evidence="4" id="KW-1185">Reference proteome</keyword>
<dbReference type="Gene3D" id="2.40.10.10">
    <property type="entry name" value="Trypsin-like serine proteases"/>
    <property type="match status" value="2"/>
</dbReference>
<dbReference type="AlphaFoldDB" id="A0A161JGH0"/>
<evidence type="ECO:0000313" key="3">
    <source>
        <dbReference type="EMBL" id="BAU80979.1"/>
    </source>
</evidence>
<dbReference type="InterPro" id="IPR036465">
    <property type="entry name" value="vWFA_dom_sf"/>
</dbReference>
<dbReference type="SMART" id="SM00327">
    <property type="entry name" value="VWA"/>
    <property type="match status" value="1"/>
</dbReference>
<dbReference type="PROSITE" id="PS00134">
    <property type="entry name" value="TRYPSIN_HIS"/>
    <property type="match status" value="1"/>
</dbReference>
<dbReference type="EMBL" id="AP017424">
    <property type="protein sequence ID" value="BAU80979.1"/>
    <property type="molecule type" value="Genomic_DNA"/>
</dbReference>
<dbReference type="GO" id="GO:0004252">
    <property type="term" value="F:serine-type endopeptidase activity"/>
    <property type="evidence" value="ECO:0007669"/>
    <property type="project" value="InterPro"/>
</dbReference>
<dbReference type="PROSITE" id="PS50234">
    <property type="entry name" value="VWFA"/>
    <property type="match status" value="1"/>
</dbReference>
<reference evidence="3 4" key="1">
    <citation type="journal article" date="2016" name="Genome Announc.">
        <title>Complete Genome Sequence of Thiostrepton-Producing Streptomyces laurentii ATCC 31255.</title>
        <authorList>
            <person name="Doi K."/>
            <person name="Fujino Y."/>
            <person name="Nagayoshi Y."/>
            <person name="Ohshima T."/>
            <person name="Ogata S."/>
        </authorList>
    </citation>
    <scope>NUCLEOTIDE SEQUENCE [LARGE SCALE GENOMIC DNA]</scope>
    <source>
        <strain evidence="3 4">ATCC 31255</strain>
    </source>
</reference>
<dbReference type="SUPFAM" id="SSF53300">
    <property type="entry name" value="vWA-like"/>
    <property type="match status" value="1"/>
</dbReference>
<protein>
    <submittedName>
        <fullName evidence="3">von willebrand factor type A</fullName>
    </submittedName>
</protein>
<feature type="compositionally biased region" description="Polar residues" evidence="1">
    <location>
        <begin position="1"/>
        <end position="13"/>
    </location>
</feature>
<dbReference type="InterPro" id="IPR043504">
    <property type="entry name" value="Peptidase_S1_PA_chymotrypsin"/>
</dbReference>
<feature type="region of interest" description="Disordered" evidence="1">
    <location>
        <begin position="979"/>
        <end position="1005"/>
    </location>
</feature>
<dbReference type="InterPro" id="IPR002035">
    <property type="entry name" value="VWF_A"/>
</dbReference>